<reference evidence="2 3" key="1">
    <citation type="submission" date="2015-09" db="EMBL/GenBank/DDBJ databases">
        <title>Draft genome sequence of Hydrogenibacillus schlegelii DSM 2000.</title>
        <authorList>
            <person name="Hemp J."/>
        </authorList>
    </citation>
    <scope>NUCLEOTIDE SEQUENCE [LARGE SCALE GENOMIC DNA]</scope>
    <source>
        <strain evidence="2 3">MA 48</strain>
    </source>
</reference>
<accession>A0A132MZF8</accession>
<feature type="compositionally biased region" description="Basic and acidic residues" evidence="1">
    <location>
        <begin position="31"/>
        <end position="53"/>
    </location>
</feature>
<sequence length="63" mass="7270">MTGKAPVDKDDPTAFSATFEGSVRGSNRLAAPREKWRHDKKSLFEGRDPQTGREHRRKWTCRI</sequence>
<name>A0A132MZF8_HYDSH</name>
<comment type="caution">
    <text evidence="2">The sequence shown here is derived from an EMBL/GenBank/DDBJ whole genome shotgun (WGS) entry which is preliminary data.</text>
</comment>
<evidence type="ECO:0000313" key="2">
    <source>
        <dbReference type="EMBL" id="OAR04379.1"/>
    </source>
</evidence>
<organism evidence="2 3">
    <name type="scientific">Hydrogenibacillus schlegelii</name>
    <name type="common">Bacillus schlegelii</name>
    <dbReference type="NCBI Taxonomy" id="1484"/>
    <lineage>
        <taxon>Bacteria</taxon>
        <taxon>Bacillati</taxon>
        <taxon>Bacillota</taxon>
        <taxon>Bacilli</taxon>
        <taxon>Bacillales</taxon>
        <taxon>Bacillales Family X. Incertae Sedis</taxon>
        <taxon>Hydrogenibacillus</taxon>
    </lineage>
</organism>
<evidence type="ECO:0000256" key="1">
    <source>
        <dbReference type="SAM" id="MobiDB-lite"/>
    </source>
</evidence>
<feature type="compositionally biased region" description="Basic residues" evidence="1">
    <location>
        <begin position="54"/>
        <end position="63"/>
    </location>
</feature>
<dbReference type="AlphaFoldDB" id="A0A132MZF8"/>
<keyword evidence="3" id="KW-1185">Reference proteome</keyword>
<proteinExistence type="predicted"/>
<evidence type="ECO:0000313" key="3">
    <source>
        <dbReference type="Proteomes" id="UP000243024"/>
    </source>
</evidence>
<dbReference type="Proteomes" id="UP000243024">
    <property type="component" value="Unassembled WGS sequence"/>
</dbReference>
<feature type="compositionally biased region" description="Basic and acidic residues" evidence="1">
    <location>
        <begin position="1"/>
        <end position="12"/>
    </location>
</feature>
<gene>
    <name evidence="2" type="ORF">SA87_12270</name>
</gene>
<feature type="region of interest" description="Disordered" evidence="1">
    <location>
        <begin position="1"/>
        <end position="63"/>
    </location>
</feature>
<protein>
    <submittedName>
        <fullName evidence="2">Uncharacterized protein</fullName>
    </submittedName>
</protein>
<dbReference type="EMBL" id="JXBB01000018">
    <property type="protein sequence ID" value="OAR04379.1"/>
    <property type="molecule type" value="Genomic_DNA"/>
</dbReference>